<proteinExistence type="predicted"/>
<keyword evidence="1" id="KW-1133">Transmembrane helix</keyword>
<feature type="transmembrane region" description="Helical" evidence="1">
    <location>
        <begin position="14"/>
        <end position="38"/>
    </location>
</feature>
<evidence type="ECO:0000256" key="1">
    <source>
        <dbReference type="SAM" id="Phobius"/>
    </source>
</evidence>
<keyword evidence="3" id="KW-1185">Reference proteome</keyword>
<dbReference type="Proteomes" id="UP000886523">
    <property type="component" value="Unassembled WGS sequence"/>
</dbReference>
<keyword evidence="1" id="KW-0812">Transmembrane</keyword>
<dbReference type="EMBL" id="MU128936">
    <property type="protein sequence ID" value="KAF9516810.1"/>
    <property type="molecule type" value="Genomic_DNA"/>
</dbReference>
<dbReference type="OrthoDB" id="2535105at2759"/>
<sequence length="80" mass="9306">MNLDFQVILKECTWLVVTWLTIQAIADIVIATCMCLLLRHQRTGFQKTNSCPYYRHTTRHGLFHHNAHQLTHTNDTPGET</sequence>
<evidence type="ECO:0000313" key="3">
    <source>
        <dbReference type="Proteomes" id="UP000886523"/>
    </source>
</evidence>
<gene>
    <name evidence="2" type="ORF">BS47DRAFT_606552</name>
</gene>
<accession>A0A9P6B4I2</accession>
<protein>
    <submittedName>
        <fullName evidence="2">Uncharacterized protein</fullName>
    </submittedName>
</protein>
<comment type="caution">
    <text evidence="2">The sequence shown here is derived from an EMBL/GenBank/DDBJ whole genome shotgun (WGS) entry which is preliminary data.</text>
</comment>
<evidence type="ECO:0000313" key="2">
    <source>
        <dbReference type="EMBL" id="KAF9516810.1"/>
    </source>
</evidence>
<reference evidence="2" key="1">
    <citation type="journal article" date="2020" name="Nat. Commun.">
        <title>Large-scale genome sequencing of mycorrhizal fungi provides insights into the early evolution of symbiotic traits.</title>
        <authorList>
            <person name="Miyauchi S."/>
            <person name="Kiss E."/>
            <person name="Kuo A."/>
            <person name="Drula E."/>
            <person name="Kohler A."/>
            <person name="Sanchez-Garcia M."/>
            <person name="Morin E."/>
            <person name="Andreopoulos B."/>
            <person name="Barry K.W."/>
            <person name="Bonito G."/>
            <person name="Buee M."/>
            <person name="Carver A."/>
            <person name="Chen C."/>
            <person name="Cichocki N."/>
            <person name="Clum A."/>
            <person name="Culley D."/>
            <person name="Crous P.W."/>
            <person name="Fauchery L."/>
            <person name="Girlanda M."/>
            <person name="Hayes R.D."/>
            <person name="Keri Z."/>
            <person name="LaButti K."/>
            <person name="Lipzen A."/>
            <person name="Lombard V."/>
            <person name="Magnuson J."/>
            <person name="Maillard F."/>
            <person name="Murat C."/>
            <person name="Nolan M."/>
            <person name="Ohm R.A."/>
            <person name="Pangilinan J."/>
            <person name="Pereira M.F."/>
            <person name="Perotto S."/>
            <person name="Peter M."/>
            <person name="Pfister S."/>
            <person name="Riley R."/>
            <person name="Sitrit Y."/>
            <person name="Stielow J.B."/>
            <person name="Szollosi G."/>
            <person name="Zifcakova L."/>
            <person name="Stursova M."/>
            <person name="Spatafora J.W."/>
            <person name="Tedersoo L."/>
            <person name="Vaario L.M."/>
            <person name="Yamada A."/>
            <person name="Yan M."/>
            <person name="Wang P."/>
            <person name="Xu J."/>
            <person name="Bruns T."/>
            <person name="Baldrian P."/>
            <person name="Vilgalys R."/>
            <person name="Dunand C."/>
            <person name="Henrissat B."/>
            <person name="Grigoriev I.V."/>
            <person name="Hibbett D."/>
            <person name="Nagy L.G."/>
            <person name="Martin F.M."/>
        </authorList>
    </citation>
    <scope>NUCLEOTIDE SEQUENCE</scope>
    <source>
        <strain evidence="2">UP504</strain>
    </source>
</reference>
<dbReference type="AlphaFoldDB" id="A0A9P6B4I2"/>
<organism evidence="2 3">
    <name type="scientific">Hydnum rufescens UP504</name>
    <dbReference type="NCBI Taxonomy" id="1448309"/>
    <lineage>
        <taxon>Eukaryota</taxon>
        <taxon>Fungi</taxon>
        <taxon>Dikarya</taxon>
        <taxon>Basidiomycota</taxon>
        <taxon>Agaricomycotina</taxon>
        <taxon>Agaricomycetes</taxon>
        <taxon>Cantharellales</taxon>
        <taxon>Hydnaceae</taxon>
        <taxon>Hydnum</taxon>
    </lineage>
</organism>
<keyword evidence="1" id="KW-0472">Membrane</keyword>
<name>A0A9P6B4I2_9AGAM</name>